<feature type="region of interest" description="Disordered" evidence="1">
    <location>
        <begin position="348"/>
        <end position="1359"/>
    </location>
</feature>
<feature type="compositionally biased region" description="Basic and acidic residues" evidence="1">
    <location>
        <begin position="416"/>
        <end position="455"/>
    </location>
</feature>
<feature type="compositionally biased region" description="Low complexity" evidence="1">
    <location>
        <begin position="535"/>
        <end position="547"/>
    </location>
</feature>
<evidence type="ECO:0000313" key="3">
    <source>
        <dbReference type="Proteomes" id="UP000008068"/>
    </source>
</evidence>
<feature type="compositionally biased region" description="Polar residues" evidence="1">
    <location>
        <begin position="1123"/>
        <end position="1143"/>
    </location>
</feature>
<feature type="compositionally biased region" description="Acidic residues" evidence="1">
    <location>
        <begin position="1926"/>
        <end position="1935"/>
    </location>
</feature>
<feature type="compositionally biased region" description="Polar residues" evidence="1">
    <location>
        <begin position="1250"/>
        <end position="1259"/>
    </location>
</feature>
<protein>
    <submittedName>
        <fullName evidence="2">Uncharacterized protein</fullName>
    </submittedName>
</protein>
<feature type="compositionally biased region" description="Low complexity" evidence="1">
    <location>
        <begin position="963"/>
        <end position="974"/>
    </location>
</feature>
<feature type="compositionally biased region" description="Basic and acidic residues" evidence="1">
    <location>
        <begin position="1177"/>
        <end position="1190"/>
    </location>
</feature>
<reference evidence="3" key="1">
    <citation type="submission" date="2011-07" db="EMBL/GenBank/DDBJ databases">
        <authorList>
            <consortium name="Caenorhabditis brenneri Sequencing and Analysis Consortium"/>
            <person name="Wilson R.K."/>
        </authorList>
    </citation>
    <scope>NUCLEOTIDE SEQUENCE [LARGE SCALE GENOMIC DNA]</scope>
    <source>
        <strain evidence="3">PB2801</strain>
    </source>
</reference>
<feature type="compositionally biased region" description="Basic and acidic residues" evidence="1">
    <location>
        <begin position="378"/>
        <end position="399"/>
    </location>
</feature>
<dbReference type="InParanoid" id="G0PLR7"/>
<feature type="compositionally biased region" description="Polar residues" evidence="1">
    <location>
        <begin position="758"/>
        <end position="772"/>
    </location>
</feature>
<feature type="compositionally biased region" description="Polar residues" evidence="1">
    <location>
        <begin position="1044"/>
        <end position="1057"/>
    </location>
</feature>
<organism evidence="3">
    <name type="scientific">Caenorhabditis brenneri</name>
    <name type="common">Nematode worm</name>
    <dbReference type="NCBI Taxonomy" id="135651"/>
    <lineage>
        <taxon>Eukaryota</taxon>
        <taxon>Metazoa</taxon>
        <taxon>Ecdysozoa</taxon>
        <taxon>Nematoda</taxon>
        <taxon>Chromadorea</taxon>
        <taxon>Rhabditida</taxon>
        <taxon>Rhabditina</taxon>
        <taxon>Rhabditomorpha</taxon>
        <taxon>Rhabditoidea</taxon>
        <taxon>Rhabditidae</taxon>
        <taxon>Peloderinae</taxon>
        <taxon>Caenorhabditis</taxon>
    </lineage>
</organism>
<feature type="compositionally biased region" description="Polar residues" evidence="1">
    <location>
        <begin position="796"/>
        <end position="812"/>
    </location>
</feature>
<feature type="compositionally biased region" description="Basic and acidic residues" evidence="1">
    <location>
        <begin position="1349"/>
        <end position="1359"/>
    </location>
</feature>
<feature type="compositionally biased region" description="Low complexity" evidence="1">
    <location>
        <begin position="578"/>
        <end position="593"/>
    </location>
</feature>
<evidence type="ECO:0000256" key="1">
    <source>
        <dbReference type="SAM" id="MobiDB-lite"/>
    </source>
</evidence>
<feature type="compositionally biased region" description="Polar residues" evidence="1">
    <location>
        <begin position="1217"/>
        <end position="1226"/>
    </location>
</feature>
<feature type="compositionally biased region" description="Basic and acidic residues" evidence="1">
    <location>
        <begin position="519"/>
        <end position="534"/>
    </location>
</feature>
<feature type="compositionally biased region" description="Polar residues" evidence="1">
    <location>
        <begin position="594"/>
        <end position="611"/>
    </location>
</feature>
<dbReference type="eggNOG" id="KOG1801">
    <property type="taxonomic scope" value="Eukaryota"/>
</dbReference>
<dbReference type="EMBL" id="GL381169">
    <property type="protein sequence ID" value="EGT35589.1"/>
    <property type="molecule type" value="Genomic_DNA"/>
</dbReference>
<feature type="region of interest" description="Disordered" evidence="1">
    <location>
        <begin position="1805"/>
        <end position="1935"/>
    </location>
</feature>
<feature type="compositionally biased region" description="Polar residues" evidence="1">
    <location>
        <begin position="548"/>
        <end position="568"/>
    </location>
</feature>
<sequence length="1935" mass="218514">MPCTFQLEIDNLSQQAQAVYHQTLRDFQDYGPPPDDHHCFGPKEHHIRYNYEDADRFQAYTKALDLRFEEPDPQGGTRGTVSTAPEVDTVQGHYGIYRIIDQVHNARIAQACHPGLRVMEFIEIDISDELYFGDLLAVKTLAFNPGYFPRPSGSSVLPYHRTTATLPGDHCRWSAKEYLVFRRHIRTSQALLRVDERVGVIEGFSGLTRLPSSFHTGRVYLGDVFYPEHLEIRGLTPILTHLPTILRHWKSRSAVPESLRTLADSADLQTSRFDHRMFQHRVKISRNELTVNCSADWLEGSRVLVGFLDQEIEAVLVKSCNGYLTFQLSERYTGPPWVPVMVQQLGFQGEPLGNRGRSRRSSDSEEYRGDQGAPWERPQSREGLEGYHGDRRSPPEERYPQQLIGEYDPEPNRGSPDFEERYGRDEGQRREPEGNWERQDRWDGPPGQDPRDSRQGYRPGSPEQRNWSPGPRQWTRNDPPSQWGQFSSDYQPRGHFNQPQESFRSQDAQFRCQSSEQYQNEHQHPSEYRNEHQQFSEPQFSPQSGQFYPSQPENRPNDSQYPSSQSGHPQYPSDCPGRRSPQFSPQSSSDQRSLTQEQLNLKFSYQNYQNYQREKRQSYATDPQYPSDQPGHPSSQYGPQGAQSYGLQGQGRPGDASGYSPDQFGRPDSQFSPQYPSEYHSQPQFSPQDPQSYGRPAEDRRSYVSGSQYPSSQPGYHKEHSEQPNRSQKRPPFRNPLEDRHSRGSDSQYPSEYRDQPQNHSNPQFGPQNARSNHSEYPIIPTEQPNPRQYPESPQGYPNQPQDRPFDTSQYPRDQPGRPYSQHGFQNAQSYRSQPEDRPFYAKDSQYPSNQPGHFLETPILTQNRPAYRNQPGNRSYDPQYPSEHPSQPQNHFKPQFSPQNDRNQSHGHPQYPLRQPGPSHPQFGPQYPRNQSDDRQTLPRSQSPRVSTLSPSGDPIIRHSQSRSSVSQASSVSGDHFQGEQPRLSAPRASYPPSGSGGQGYASPTSYPVRNPLSYHSDQPQGHQPSPNQVPSTSRAAGYSDGLSPTGQSYYQGYATSSDGSEEDDSSSESEPEVLPQVVQKQGYNALYSHFPSSSDQKPIDRYSPRVPSQVDDHHEDPQGGPSPSTPWEPQCTEQLGSAATTEPSKPQPEREPQPKPARAETPPFDPHNSRAWRHEHKDDICEVLEPKEPVNQGQGGSRASQQPSQPVRNSWDPVPSQNKSGSRSSTDRKGSQASKRPSQPVRDHVGTEPSQSNSVGRSSVDYRDPKASHRPSHPAKDHWDPQTSPRLSTDHRGSQASHHPVQDSWPVEHHRDHKPNRSSLDRKGSQTSHQSADPKWPSEPENSAPEEDQHPEPLARDHPYLPALLKHQILVVDALNPELHIASAAAFLAKTDWNLKARGLKQRGTQVIVCKAPDAPRITGLLLDASESPETSGLRLMRFTGEHLLKIDFDRCLARKLRGILREPGAWDQRIVLQAARHLTHDPLTPKLENLLRNNSHIPEMSMEEWVAWYMERWVPDVLLSTTEYLEVGTKYLRRVESVQVLGEVSEEHGRLTAKFPKAKIAVIGDVLGETGGNLNPETVEILKESFSGLQGSQLISLRSVAAPEAPGAPQILKIRPGIFPNSNFPILLIHNTSTKGTKEERNLQEQKALDELVKGLLGLENEFFIPPEDLQIICIEKNQLRDLRTISTPGIRIRSRQEAAEGAQGVLTRLEGSPSPRAFEEDDSAPQDLPQITPIAIICCSNYKKSAFELIRPQLPQLLSYGTQATIFIGNIDEMEQADGWGALVTRCEEVGCSYSYQMVPEERSRRYQPTKRDHKGFMGPLPEYGSSRGSSSEFGGFESPKSGSRGSGSPRSGTSGSSKSPRAEPEEPELTELGHDEPESLDPKHKVSEPKFEESEPSETKPEPSRPKYEEPEPSETRPEESEPSEPEPEE</sequence>
<feature type="compositionally biased region" description="Polar residues" evidence="1">
    <location>
        <begin position="704"/>
        <end position="714"/>
    </location>
</feature>
<dbReference type="HOGENOM" id="CLU_235118_0_0_1"/>
<feature type="compositionally biased region" description="Acidic residues" evidence="1">
    <location>
        <begin position="1061"/>
        <end position="1073"/>
    </location>
</feature>
<keyword evidence="3" id="KW-1185">Reference proteome</keyword>
<proteinExistence type="predicted"/>
<accession>G0PLR7</accession>
<dbReference type="STRING" id="135651.G0PLR7"/>
<dbReference type="Proteomes" id="UP000008068">
    <property type="component" value="Unassembled WGS sequence"/>
</dbReference>
<feature type="compositionally biased region" description="Basic and acidic residues" evidence="1">
    <location>
        <begin position="1876"/>
        <end position="1925"/>
    </location>
</feature>
<feature type="compositionally biased region" description="Low complexity" evidence="1">
    <location>
        <begin position="1829"/>
        <end position="1864"/>
    </location>
</feature>
<feature type="compositionally biased region" description="Polar residues" evidence="1">
    <location>
        <begin position="939"/>
        <end position="952"/>
    </location>
</feature>
<feature type="compositionally biased region" description="Low complexity" evidence="1">
    <location>
        <begin position="681"/>
        <end position="692"/>
    </location>
</feature>
<feature type="compositionally biased region" description="Polar residues" evidence="1">
    <location>
        <begin position="497"/>
        <end position="518"/>
    </location>
</feature>
<feature type="non-terminal residue" evidence="2">
    <location>
        <position position="1935"/>
    </location>
</feature>
<gene>
    <name evidence="2" type="ORF">CAEBREN_04597</name>
</gene>
<feature type="compositionally biased region" description="Polar residues" evidence="1">
    <location>
        <begin position="1015"/>
        <end position="1036"/>
    </location>
</feature>
<feature type="compositionally biased region" description="Polar residues" evidence="1">
    <location>
        <begin position="823"/>
        <end position="833"/>
    </location>
</feature>
<name>G0PLR7_CAEBE</name>
<evidence type="ECO:0000313" key="2">
    <source>
        <dbReference type="EMBL" id="EGT35589.1"/>
    </source>
</evidence>
<feature type="compositionally biased region" description="Polar residues" evidence="1">
    <location>
        <begin position="885"/>
        <end position="903"/>
    </location>
</feature>
<feature type="compositionally biased region" description="Polar residues" evidence="1">
    <location>
        <begin position="474"/>
        <end position="490"/>
    </location>
</feature>
<feature type="compositionally biased region" description="Basic and acidic residues" evidence="1">
    <location>
        <begin position="360"/>
        <end position="369"/>
    </location>
</feature>
<feature type="compositionally biased region" description="Polar residues" evidence="1">
    <location>
        <begin position="1199"/>
        <end position="1210"/>
    </location>
</feature>
<feature type="compositionally biased region" description="Polar residues" evidence="1">
    <location>
        <begin position="618"/>
        <end position="647"/>
    </location>
</feature>